<organism evidence="9 10">
    <name type="scientific">Demequina sediminis</name>
    <dbReference type="NCBI Taxonomy" id="1930058"/>
    <lineage>
        <taxon>Bacteria</taxon>
        <taxon>Bacillati</taxon>
        <taxon>Actinomycetota</taxon>
        <taxon>Actinomycetes</taxon>
        <taxon>Micrococcales</taxon>
        <taxon>Demequinaceae</taxon>
        <taxon>Demequina</taxon>
    </lineage>
</organism>
<dbReference type="PANTHER" id="PTHR30480">
    <property type="entry name" value="BETA-HEXOSAMINIDASE-RELATED"/>
    <property type="match status" value="1"/>
</dbReference>
<evidence type="ECO:0000256" key="3">
    <source>
        <dbReference type="ARBA" id="ARBA00012663"/>
    </source>
</evidence>
<dbReference type="InterPro" id="IPR001764">
    <property type="entry name" value="Glyco_hydro_3_N"/>
</dbReference>
<dbReference type="PANTHER" id="PTHR30480:SF13">
    <property type="entry name" value="BETA-HEXOSAMINIDASE"/>
    <property type="match status" value="1"/>
</dbReference>
<dbReference type="Gene3D" id="3.20.20.300">
    <property type="entry name" value="Glycoside hydrolase, family 3, N-terminal domain"/>
    <property type="match status" value="1"/>
</dbReference>
<evidence type="ECO:0000256" key="6">
    <source>
        <dbReference type="SAM" id="MobiDB-lite"/>
    </source>
</evidence>
<keyword evidence="7" id="KW-0732">Signal</keyword>
<evidence type="ECO:0000256" key="7">
    <source>
        <dbReference type="SAM" id="SignalP"/>
    </source>
</evidence>
<dbReference type="InterPro" id="IPR036881">
    <property type="entry name" value="Glyco_hydro_3_C_sf"/>
</dbReference>
<gene>
    <name evidence="9" type="primary">nagZ</name>
    <name evidence="9" type="ORF">Lsed01_01360</name>
</gene>
<dbReference type="Proteomes" id="UP001426770">
    <property type="component" value="Unassembled WGS sequence"/>
</dbReference>
<dbReference type="Gene3D" id="3.40.50.1700">
    <property type="entry name" value="Glycoside hydrolase family 3 C-terminal domain"/>
    <property type="match status" value="1"/>
</dbReference>
<evidence type="ECO:0000259" key="8">
    <source>
        <dbReference type="Pfam" id="PF00933"/>
    </source>
</evidence>
<evidence type="ECO:0000313" key="10">
    <source>
        <dbReference type="Proteomes" id="UP001426770"/>
    </source>
</evidence>
<dbReference type="SUPFAM" id="SSF51445">
    <property type="entry name" value="(Trans)glycosidases"/>
    <property type="match status" value="1"/>
</dbReference>
<keyword evidence="4" id="KW-0378">Hydrolase</keyword>
<reference evidence="9 10" key="1">
    <citation type="submission" date="2024-02" db="EMBL/GenBank/DDBJ databases">
        <title>Lysinimicrobium sediminis NBRC 112286.</title>
        <authorList>
            <person name="Ichikawa N."/>
            <person name="Katano-Makiyama Y."/>
            <person name="Hidaka K."/>
        </authorList>
    </citation>
    <scope>NUCLEOTIDE SEQUENCE [LARGE SCALE GENOMIC DNA]</scope>
    <source>
        <strain evidence="9 10">NBRC 112286</strain>
    </source>
</reference>
<proteinExistence type="inferred from homology"/>
<dbReference type="Pfam" id="PF00933">
    <property type="entry name" value="Glyco_hydro_3"/>
    <property type="match status" value="1"/>
</dbReference>
<evidence type="ECO:0000313" key="9">
    <source>
        <dbReference type="EMBL" id="GAA5518926.1"/>
    </source>
</evidence>
<feature type="domain" description="Glycoside hydrolase family 3 N-terminal" evidence="8">
    <location>
        <begin position="88"/>
        <end position="381"/>
    </location>
</feature>
<dbReference type="EC" id="3.2.1.52" evidence="3"/>
<keyword evidence="5" id="KW-0326">Glycosidase</keyword>
<evidence type="ECO:0000256" key="4">
    <source>
        <dbReference type="ARBA" id="ARBA00022801"/>
    </source>
</evidence>
<dbReference type="EMBL" id="BAABRR010000006">
    <property type="protein sequence ID" value="GAA5518926.1"/>
    <property type="molecule type" value="Genomic_DNA"/>
</dbReference>
<dbReference type="InterPro" id="IPR036962">
    <property type="entry name" value="Glyco_hydro_3_N_sf"/>
</dbReference>
<evidence type="ECO:0000256" key="2">
    <source>
        <dbReference type="ARBA" id="ARBA00005336"/>
    </source>
</evidence>
<keyword evidence="10" id="KW-1185">Reference proteome</keyword>
<protein>
    <recommendedName>
        <fullName evidence="3">beta-N-acetylhexosaminidase</fullName>
        <ecNumber evidence="3">3.2.1.52</ecNumber>
    </recommendedName>
</protein>
<dbReference type="PROSITE" id="PS51257">
    <property type="entry name" value="PROKAR_LIPOPROTEIN"/>
    <property type="match status" value="1"/>
</dbReference>
<evidence type="ECO:0000256" key="1">
    <source>
        <dbReference type="ARBA" id="ARBA00001231"/>
    </source>
</evidence>
<feature type="signal peptide" evidence="7">
    <location>
        <begin position="1"/>
        <end position="22"/>
    </location>
</feature>
<feature type="region of interest" description="Disordered" evidence="6">
    <location>
        <begin position="24"/>
        <end position="53"/>
    </location>
</feature>
<feature type="chain" id="PRO_5046535490" description="beta-N-acetylhexosaminidase" evidence="7">
    <location>
        <begin position="23"/>
        <end position="528"/>
    </location>
</feature>
<name>A0ABP9WJV5_9MICO</name>
<comment type="caution">
    <text evidence="9">The sequence shown here is derived from an EMBL/GenBank/DDBJ whole genome shotgun (WGS) entry which is preliminary data.</text>
</comment>
<comment type="similarity">
    <text evidence="2">Belongs to the glycosyl hydrolase 3 family.</text>
</comment>
<comment type="catalytic activity">
    <reaction evidence="1">
        <text>Hydrolysis of terminal non-reducing N-acetyl-D-hexosamine residues in N-acetyl-beta-D-hexosaminides.</text>
        <dbReference type="EC" id="3.2.1.52"/>
    </reaction>
</comment>
<dbReference type="InterPro" id="IPR017853">
    <property type="entry name" value="GH"/>
</dbReference>
<dbReference type="RefSeq" id="WP_345379268.1">
    <property type="nucleotide sequence ID" value="NZ_BAABRR010000006.1"/>
</dbReference>
<evidence type="ECO:0000256" key="5">
    <source>
        <dbReference type="ARBA" id="ARBA00023295"/>
    </source>
</evidence>
<sequence length="528" mass="53482">MRIAALALAAALALGACTPATDARPLPTATDPASAAPASSPSPDPVPTTLTWGPTHETWQQALADARALPLERVAAQVMVVDLASPDPAVASDLVRRHHVGGVILMGGSAPSAEAVATLTRAVADADDRDWPVWISTDEEGGSVARLRAAIPRLPSFMAAGAARDKDAVTAAYRGLGADLRDLGVGIDYAPVADVTIGTTDPTIRTRSAGDDPERVAETVVAAVEGFVSGGVAPVIKHFPGHGSVTVDSHTGLPVHGRSVAKLAETDLVPFARAIEAGAPAVMMGHIAVPQWGSGPATLEPDAYAYLREEMGFEGVAITDALNMAAVTEGRAPGEVAVEALAAGADVLVMPGDIEVAVRAVVRAVERGTLTRERLDEAAARSIALLRWQDALDPAPQEDGYARTLAAAGATVAARECEGPFVGETVRVTGGSDDAARALAGALESRGVPAGDGTSGVLLTSGSQTATADVVVSLGGPWGLEASTADAYVAMYGDSRAAIEALADVLTGASAPGGDWPVRMGEGLPATC</sequence>
<feature type="compositionally biased region" description="Low complexity" evidence="6">
    <location>
        <begin position="25"/>
        <end position="39"/>
    </location>
</feature>
<accession>A0ABP9WJV5</accession>
<dbReference type="InterPro" id="IPR050226">
    <property type="entry name" value="NagZ_Beta-hexosaminidase"/>
</dbReference>